<dbReference type="Proteomes" id="UP000094936">
    <property type="component" value="Unassembled WGS sequence"/>
</dbReference>
<sequence length="145" mass="16243">MAIIAPIPRGERRRMKKAIQTTKDKDYARRLIALMQLHEGKTIVDVCRIISAACSSVGRWIDWFTQGGMDALHTLPVGRPPTHPVSEMCAMLTVLVQFFPQRILDNSLHTRGFGACRRSQISLVNYIGKIAGIILDTLGFNPRLD</sequence>
<dbReference type="STRING" id="1080227.A8L45_20735"/>
<keyword evidence="2" id="KW-1185">Reference proteome</keyword>
<gene>
    <name evidence="1" type="ORF">A8L45_20735</name>
</gene>
<dbReference type="AlphaFoldDB" id="A0A1C3EAF2"/>
<comment type="caution">
    <text evidence="1">The sequence shown here is derived from an EMBL/GenBank/DDBJ whole genome shotgun (WGS) entry which is preliminary data.</text>
</comment>
<evidence type="ECO:0000313" key="2">
    <source>
        <dbReference type="Proteomes" id="UP000094936"/>
    </source>
</evidence>
<proteinExistence type="predicted"/>
<accession>A0A1C3EAF2</accession>
<dbReference type="RefSeq" id="WP_068905266.1">
    <property type="nucleotide sequence ID" value="NZ_JBHUIF010000017.1"/>
</dbReference>
<protein>
    <submittedName>
        <fullName evidence="1">Uncharacterized protein</fullName>
    </submittedName>
</protein>
<reference evidence="1 2" key="1">
    <citation type="submission" date="2016-05" db="EMBL/GenBank/DDBJ databases">
        <title>Genomic Taxonomy of the Vibrionaceae.</title>
        <authorList>
            <person name="Gomez-Gil B."/>
            <person name="Enciso-Ibarra J."/>
        </authorList>
    </citation>
    <scope>NUCLEOTIDE SEQUENCE [LARGE SCALE GENOMIC DNA]</scope>
    <source>
        <strain evidence="1 2">CAIM 1920</strain>
    </source>
</reference>
<organism evidence="1 2">
    <name type="scientific">Veronia pacifica</name>
    <dbReference type="NCBI Taxonomy" id="1080227"/>
    <lineage>
        <taxon>Bacteria</taxon>
        <taxon>Pseudomonadati</taxon>
        <taxon>Pseudomonadota</taxon>
        <taxon>Gammaproteobacteria</taxon>
        <taxon>Vibrionales</taxon>
        <taxon>Vibrionaceae</taxon>
        <taxon>Veronia</taxon>
    </lineage>
</organism>
<dbReference type="EMBL" id="LYBM01000056">
    <property type="protein sequence ID" value="ODA30231.1"/>
    <property type="molecule type" value="Genomic_DNA"/>
</dbReference>
<name>A0A1C3EAF2_9GAMM</name>
<evidence type="ECO:0000313" key="1">
    <source>
        <dbReference type="EMBL" id="ODA30231.1"/>
    </source>
</evidence>